<dbReference type="Gene3D" id="3.40.50.410">
    <property type="entry name" value="von Willebrand factor, type A domain"/>
    <property type="match status" value="2"/>
</dbReference>
<evidence type="ECO:0000259" key="3">
    <source>
        <dbReference type="PROSITE" id="PS50234"/>
    </source>
</evidence>
<dbReference type="PROSITE" id="PS50234">
    <property type="entry name" value="VWFA"/>
    <property type="match status" value="1"/>
</dbReference>
<protein>
    <recommendedName>
        <fullName evidence="3">VWFA domain-containing protein</fullName>
    </recommendedName>
</protein>
<sequence>MKKSYFVWLLAILLLTACAGKDTEPAEPKKNVATEEVAKEDEEETGGRTESKEYVPKEVEYYEIENLGRELSELENEMLRYPGIYSGDDYDEVKVNEAIDQLPDDLTAEQYFDELKYLLTEDYHEELETLLRFDPNVEVDIARPDETVENPGIKTAHYAILIDASGSMKAMVGNKNRMDAAKEAVFEFAEQIPENATISMRVYGHKGSGSDADQELSCTSTENFYNGNFDNGKFMKALDKIKPAGWTPIGLALETVKEDIPENTDDVIVYVVSDGIETCGGDPVKAAEDLVSADIETVVNIIGFDVDNEGQKLLKEVATAGNGEFTYVDSEQDLKKYLKAQYEEIQKAWQEWKRAGQKQAHELKEEKKKLANETKESMKKKSNQEKERMKQASQYLKSRLEETENSSIGNDLYFKSIDYSGAKYWFAIDIGSDAYWESINSGNEKYWEFVEEGNEKITETIKKKNEQ</sequence>
<organism evidence="4 5">
    <name type="scientific">Lederbergia galactosidilytica</name>
    <dbReference type="NCBI Taxonomy" id="217031"/>
    <lineage>
        <taxon>Bacteria</taxon>
        <taxon>Bacillati</taxon>
        <taxon>Bacillota</taxon>
        <taxon>Bacilli</taxon>
        <taxon>Bacillales</taxon>
        <taxon>Bacillaceae</taxon>
        <taxon>Lederbergia</taxon>
    </lineage>
</organism>
<dbReference type="STRING" id="217031.ABB05_18275"/>
<evidence type="ECO:0000313" key="5">
    <source>
        <dbReference type="Proteomes" id="UP000077881"/>
    </source>
</evidence>
<proteinExistence type="predicted"/>
<dbReference type="PROSITE" id="PS51257">
    <property type="entry name" value="PROKAR_LIPOPROTEIN"/>
    <property type="match status" value="1"/>
</dbReference>
<dbReference type="InterPro" id="IPR002035">
    <property type="entry name" value="VWF_A"/>
</dbReference>
<keyword evidence="5" id="KW-1185">Reference proteome</keyword>
<accession>A0A177ZKK5</accession>
<feature type="compositionally biased region" description="Basic and acidic residues" evidence="1">
    <location>
        <begin position="23"/>
        <end position="37"/>
    </location>
</feature>
<gene>
    <name evidence="4" type="ORF">ABB05_18275</name>
</gene>
<feature type="compositionally biased region" description="Basic and acidic residues" evidence="1">
    <location>
        <begin position="363"/>
        <end position="390"/>
    </location>
</feature>
<name>A0A177ZKK5_9BACI</name>
<dbReference type="AlphaFoldDB" id="A0A177ZKK5"/>
<dbReference type="RefSeq" id="WP_064468661.1">
    <property type="nucleotide sequence ID" value="NZ_LDJR01000058.1"/>
</dbReference>
<feature type="signal peptide" evidence="2">
    <location>
        <begin position="1"/>
        <end position="19"/>
    </location>
</feature>
<evidence type="ECO:0000313" key="4">
    <source>
        <dbReference type="EMBL" id="OAK67979.1"/>
    </source>
</evidence>
<dbReference type="Proteomes" id="UP000077881">
    <property type="component" value="Unassembled WGS sequence"/>
</dbReference>
<feature type="region of interest" description="Disordered" evidence="1">
    <location>
        <begin position="363"/>
        <end position="395"/>
    </location>
</feature>
<dbReference type="SUPFAM" id="SSF53300">
    <property type="entry name" value="vWA-like"/>
    <property type="match status" value="1"/>
</dbReference>
<dbReference type="PATRIC" id="fig|217031.6.peg.3962"/>
<feature type="compositionally biased region" description="Basic and acidic residues" evidence="1">
    <location>
        <begin position="45"/>
        <end position="54"/>
    </location>
</feature>
<evidence type="ECO:0000256" key="1">
    <source>
        <dbReference type="SAM" id="MobiDB-lite"/>
    </source>
</evidence>
<dbReference type="EMBL" id="LDJR01000058">
    <property type="protein sequence ID" value="OAK67979.1"/>
    <property type="molecule type" value="Genomic_DNA"/>
</dbReference>
<reference evidence="4 5" key="1">
    <citation type="submission" date="2015-05" db="EMBL/GenBank/DDBJ databases">
        <title>Comparison of genome.</title>
        <authorList>
            <person name="Zheng Z."/>
            <person name="Sun M."/>
        </authorList>
    </citation>
    <scope>NUCLEOTIDE SEQUENCE [LARGE SCALE GENOMIC DNA]</scope>
    <source>
        <strain evidence="4 5">G25-74</strain>
    </source>
</reference>
<feature type="domain" description="VWFA" evidence="3">
    <location>
        <begin position="157"/>
        <end position="345"/>
    </location>
</feature>
<comment type="caution">
    <text evidence="4">The sequence shown here is derived from an EMBL/GenBank/DDBJ whole genome shotgun (WGS) entry which is preliminary data.</text>
</comment>
<feature type="chain" id="PRO_5039595101" description="VWFA domain-containing protein" evidence="2">
    <location>
        <begin position="20"/>
        <end position="467"/>
    </location>
</feature>
<feature type="region of interest" description="Disordered" evidence="1">
    <location>
        <begin position="23"/>
        <end position="54"/>
    </location>
</feature>
<dbReference type="InterPro" id="IPR036465">
    <property type="entry name" value="vWFA_dom_sf"/>
</dbReference>
<keyword evidence="2" id="KW-0732">Signal</keyword>
<dbReference type="SMART" id="SM00327">
    <property type="entry name" value="VWA"/>
    <property type="match status" value="1"/>
</dbReference>
<dbReference type="Pfam" id="PF13519">
    <property type="entry name" value="VWA_2"/>
    <property type="match status" value="1"/>
</dbReference>
<evidence type="ECO:0000256" key="2">
    <source>
        <dbReference type="SAM" id="SignalP"/>
    </source>
</evidence>